<reference evidence="7 8" key="1">
    <citation type="journal article" date="2023" name="Arcadia Sci">
        <title>De novo assembly of a long-read Amblyomma americanum tick genome.</title>
        <authorList>
            <person name="Chou S."/>
            <person name="Poskanzer K.E."/>
            <person name="Rollins M."/>
            <person name="Thuy-Boun P.S."/>
        </authorList>
    </citation>
    <scope>NUCLEOTIDE SEQUENCE [LARGE SCALE GENOMIC DNA]</scope>
    <source>
        <strain evidence="7">F_SG_1</strain>
        <tissue evidence="7">Salivary glands</tissue>
    </source>
</reference>
<feature type="transmembrane region" description="Helical" evidence="5">
    <location>
        <begin position="334"/>
        <end position="355"/>
    </location>
</feature>
<organism evidence="7 8">
    <name type="scientific">Amblyomma americanum</name>
    <name type="common">Lone star tick</name>
    <dbReference type="NCBI Taxonomy" id="6943"/>
    <lineage>
        <taxon>Eukaryota</taxon>
        <taxon>Metazoa</taxon>
        <taxon>Ecdysozoa</taxon>
        <taxon>Arthropoda</taxon>
        <taxon>Chelicerata</taxon>
        <taxon>Arachnida</taxon>
        <taxon>Acari</taxon>
        <taxon>Parasitiformes</taxon>
        <taxon>Ixodida</taxon>
        <taxon>Ixodoidea</taxon>
        <taxon>Ixodidae</taxon>
        <taxon>Amblyomminae</taxon>
        <taxon>Amblyomma</taxon>
    </lineage>
</organism>
<feature type="transmembrane region" description="Helical" evidence="5">
    <location>
        <begin position="427"/>
        <end position="444"/>
    </location>
</feature>
<feature type="transmembrane region" description="Helical" evidence="5">
    <location>
        <begin position="163"/>
        <end position="182"/>
    </location>
</feature>
<keyword evidence="8" id="KW-1185">Reference proteome</keyword>
<dbReference type="EMBL" id="JARKHS020033064">
    <property type="protein sequence ID" value="KAK8759411.1"/>
    <property type="molecule type" value="Genomic_DNA"/>
</dbReference>
<accession>A0AAQ4DAC1</accession>
<dbReference type="AlphaFoldDB" id="A0AAQ4DAC1"/>
<protein>
    <recommendedName>
        <fullName evidence="6">Major facilitator superfamily (MFS) profile domain-containing protein</fullName>
    </recommendedName>
</protein>
<sequence length="554" mass="60364">MDVCAVIGEYGKFQRGVFWFGLIRGTPMGLHLIVASFFLPEISYWCSPPSEVLASNRTLDSWKALTLAHNDSLLESDGIGRSDCFVHPTKVIGEDAVLTEGAPVSCAEWDYGSSFSGHSLVQEWDLVCERTWMRSLVQSSVMTGMLLGCLVCSALGDRIGRRPLLVGSCAMTTVAGLVAALAPSFGVFLGARFILGISLAVTQTAAFCLLVEVTGPKHRTSAAVAFTLGFTLSLLILPGIVWVLQNWRHVQVAITLPFIAILIWSWFLPESPRWLVATGRMKEAASTILRAASANGTHIEDLDSVLSQLRLKILKEKEEAVKVRYTDLVRFPKVRGYSFILIFSCISSGAVFYGIQLSLTSIGGDPYVSFLLGGIGDLLGVLVCYSTVRWFRRRRATPAVYGGVALCCLGLAFIPRSQVWLRRADGLVGQALSTTAFTLSWIYAAEVFPTVLRTMGVGVCLMAIRLGSALVPFLLETKRYTHESVPMVVLAAIYMLAAILVLLLPETFRVALPDTLRETMELSKSKNARSDPSAKKLMVCDKATVEDGKQQGGE</sequence>
<feature type="transmembrane region" description="Helical" evidence="5">
    <location>
        <begin position="250"/>
        <end position="268"/>
    </location>
</feature>
<evidence type="ECO:0000256" key="3">
    <source>
        <dbReference type="ARBA" id="ARBA00022989"/>
    </source>
</evidence>
<feature type="transmembrane region" description="Helical" evidence="5">
    <location>
        <begin position="400"/>
        <end position="421"/>
    </location>
</feature>
<dbReference type="PROSITE" id="PS50850">
    <property type="entry name" value="MFS"/>
    <property type="match status" value="1"/>
</dbReference>
<evidence type="ECO:0000259" key="6">
    <source>
        <dbReference type="PROSITE" id="PS50850"/>
    </source>
</evidence>
<feature type="transmembrane region" description="Helical" evidence="5">
    <location>
        <begin position="456"/>
        <end position="475"/>
    </location>
</feature>
<dbReference type="PANTHER" id="PTHR24064">
    <property type="entry name" value="SOLUTE CARRIER FAMILY 22 MEMBER"/>
    <property type="match status" value="1"/>
</dbReference>
<keyword evidence="4 5" id="KW-0472">Membrane</keyword>
<evidence type="ECO:0000256" key="5">
    <source>
        <dbReference type="SAM" id="Phobius"/>
    </source>
</evidence>
<name>A0AAQ4DAC1_AMBAM</name>
<evidence type="ECO:0000313" key="8">
    <source>
        <dbReference type="Proteomes" id="UP001321473"/>
    </source>
</evidence>
<feature type="transmembrane region" description="Helical" evidence="5">
    <location>
        <begin position="188"/>
        <end position="211"/>
    </location>
</feature>
<evidence type="ECO:0000313" key="7">
    <source>
        <dbReference type="EMBL" id="KAK8759411.1"/>
    </source>
</evidence>
<evidence type="ECO:0000256" key="2">
    <source>
        <dbReference type="ARBA" id="ARBA00022692"/>
    </source>
</evidence>
<comment type="subcellular location">
    <subcellularLocation>
        <location evidence="1">Membrane</location>
        <topology evidence="1">Multi-pass membrane protein</topology>
    </subcellularLocation>
</comment>
<gene>
    <name evidence="7" type="ORF">V5799_002957</name>
</gene>
<dbReference type="Pfam" id="PF00083">
    <property type="entry name" value="Sugar_tr"/>
    <property type="match status" value="1"/>
</dbReference>
<dbReference type="GO" id="GO:0016020">
    <property type="term" value="C:membrane"/>
    <property type="evidence" value="ECO:0007669"/>
    <property type="project" value="UniProtKB-SubCell"/>
</dbReference>
<dbReference type="InterPro" id="IPR020846">
    <property type="entry name" value="MFS_dom"/>
</dbReference>
<dbReference type="GO" id="GO:0022857">
    <property type="term" value="F:transmembrane transporter activity"/>
    <property type="evidence" value="ECO:0007669"/>
    <property type="project" value="InterPro"/>
</dbReference>
<feature type="transmembrane region" description="Helical" evidence="5">
    <location>
        <begin position="136"/>
        <end position="156"/>
    </location>
</feature>
<dbReference type="InterPro" id="IPR036259">
    <property type="entry name" value="MFS_trans_sf"/>
</dbReference>
<dbReference type="InterPro" id="IPR005828">
    <property type="entry name" value="MFS_sugar_transport-like"/>
</dbReference>
<dbReference type="Gene3D" id="1.20.1250.20">
    <property type="entry name" value="MFS general substrate transporter like domains"/>
    <property type="match status" value="1"/>
</dbReference>
<evidence type="ECO:0000256" key="4">
    <source>
        <dbReference type="ARBA" id="ARBA00023136"/>
    </source>
</evidence>
<feature type="transmembrane region" description="Helical" evidence="5">
    <location>
        <begin position="17"/>
        <end position="39"/>
    </location>
</feature>
<feature type="transmembrane region" description="Helical" evidence="5">
    <location>
        <begin position="223"/>
        <end position="244"/>
    </location>
</feature>
<feature type="transmembrane region" description="Helical" evidence="5">
    <location>
        <begin position="487"/>
        <end position="504"/>
    </location>
</feature>
<comment type="caution">
    <text evidence="7">The sequence shown here is derived from an EMBL/GenBank/DDBJ whole genome shotgun (WGS) entry which is preliminary data.</text>
</comment>
<proteinExistence type="predicted"/>
<feature type="domain" description="Major facilitator superfamily (MFS) profile" evidence="6">
    <location>
        <begin position="89"/>
        <end position="509"/>
    </location>
</feature>
<dbReference type="Proteomes" id="UP001321473">
    <property type="component" value="Unassembled WGS sequence"/>
</dbReference>
<keyword evidence="2 5" id="KW-0812">Transmembrane</keyword>
<dbReference type="SUPFAM" id="SSF103473">
    <property type="entry name" value="MFS general substrate transporter"/>
    <property type="match status" value="1"/>
</dbReference>
<keyword evidence="3 5" id="KW-1133">Transmembrane helix</keyword>
<evidence type="ECO:0000256" key="1">
    <source>
        <dbReference type="ARBA" id="ARBA00004141"/>
    </source>
</evidence>
<feature type="transmembrane region" description="Helical" evidence="5">
    <location>
        <begin position="367"/>
        <end position="388"/>
    </location>
</feature>